<keyword evidence="3" id="KW-1185">Reference proteome</keyword>
<gene>
    <name evidence="2" type="ORF">NCTC11923_00347</name>
</gene>
<accession>A0A448K9Y5</accession>
<dbReference type="KEGG" id="asla:NCTC11923_00347"/>
<keyword evidence="1" id="KW-1133">Transmembrane helix</keyword>
<dbReference type="RefSeq" id="WP_026427057.1">
    <property type="nucleotide sequence ID" value="NZ_CBCRWE010000099.1"/>
</dbReference>
<sequence length="62" mass="6842">MSQSERPSGVRAAIRALIGLMFMIVAAKNFVDSDTIFAILFLLVGLIFLGFSAVSFFKNRNE</sequence>
<evidence type="ECO:0000256" key="1">
    <source>
        <dbReference type="SAM" id="Phobius"/>
    </source>
</evidence>
<protein>
    <submittedName>
        <fullName evidence="2">Uncharacterized protein</fullName>
    </submittedName>
</protein>
<organism evidence="2 3">
    <name type="scientific">Actinomyces slackii</name>
    <dbReference type="NCBI Taxonomy" id="52774"/>
    <lineage>
        <taxon>Bacteria</taxon>
        <taxon>Bacillati</taxon>
        <taxon>Actinomycetota</taxon>
        <taxon>Actinomycetes</taxon>
        <taxon>Actinomycetales</taxon>
        <taxon>Actinomycetaceae</taxon>
        <taxon>Actinomyces</taxon>
    </lineage>
</organism>
<keyword evidence="1" id="KW-0472">Membrane</keyword>
<reference evidence="2 3" key="1">
    <citation type="submission" date="2018-12" db="EMBL/GenBank/DDBJ databases">
        <authorList>
            <consortium name="Pathogen Informatics"/>
        </authorList>
    </citation>
    <scope>NUCLEOTIDE SEQUENCE [LARGE SCALE GENOMIC DNA]</scope>
    <source>
        <strain evidence="2 3">NCTC11923</strain>
    </source>
</reference>
<evidence type="ECO:0000313" key="2">
    <source>
        <dbReference type="EMBL" id="VEG73738.1"/>
    </source>
</evidence>
<feature type="transmembrane region" description="Helical" evidence="1">
    <location>
        <begin position="36"/>
        <end position="57"/>
    </location>
</feature>
<dbReference type="AlphaFoldDB" id="A0A448K9Y5"/>
<keyword evidence="1" id="KW-0812">Transmembrane</keyword>
<proteinExistence type="predicted"/>
<feature type="transmembrane region" description="Helical" evidence="1">
    <location>
        <begin position="12"/>
        <end position="30"/>
    </location>
</feature>
<evidence type="ECO:0000313" key="3">
    <source>
        <dbReference type="Proteomes" id="UP000276899"/>
    </source>
</evidence>
<dbReference type="Proteomes" id="UP000276899">
    <property type="component" value="Chromosome"/>
</dbReference>
<dbReference type="STRING" id="1278298.GCA_000428685_02048"/>
<name>A0A448K9Y5_9ACTO</name>
<dbReference type="EMBL" id="LR134363">
    <property type="protein sequence ID" value="VEG73738.1"/>
    <property type="molecule type" value="Genomic_DNA"/>
</dbReference>